<reference evidence="1" key="1">
    <citation type="submission" date="2006-10" db="EMBL/GenBank/DDBJ databases">
        <authorList>
            <person name="Amadeo P."/>
            <person name="Zhao Q."/>
            <person name="Wortman J."/>
            <person name="Fraser-Liggett C."/>
            <person name="Carlton J."/>
        </authorList>
    </citation>
    <scope>NUCLEOTIDE SEQUENCE</scope>
    <source>
        <strain evidence="1">G3</strain>
    </source>
</reference>
<reference evidence="1" key="2">
    <citation type="journal article" date="2007" name="Science">
        <title>Draft genome sequence of the sexually transmitted pathogen Trichomonas vaginalis.</title>
        <authorList>
            <person name="Carlton J.M."/>
            <person name="Hirt R.P."/>
            <person name="Silva J.C."/>
            <person name="Delcher A.L."/>
            <person name="Schatz M."/>
            <person name="Zhao Q."/>
            <person name="Wortman J.R."/>
            <person name="Bidwell S.L."/>
            <person name="Alsmark U.C.M."/>
            <person name="Besteiro S."/>
            <person name="Sicheritz-Ponten T."/>
            <person name="Noel C.J."/>
            <person name="Dacks J.B."/>
            <person name="Foster P.G."/>
            <person name="Simillion C."/>
            <person name="Van de Peer Y."/>
            <person name="Miranda-Saavedra D."/>
            <person name="Barton G.J."/>
            <person name="Westrop G.D."/>
            <person name="Mueller S."/>
            <person name="Dessi D."/>
            <person name="Fiori P.L."/>
            <person name="Ren Q."/>
            <person name="Paulsen I."/>
            <person name="Zhang H."/>
            <person name="Bastida-Corcuera F.D."/>
            <person name="Simoes-Barbosa A."/>
            <person name="Brown M.T."/>
            <person name="Hayes R.D."/>
            <person name="Mukherjee M."/>
            <person name="Okumura C.Y."/>
            <person name="Schneider R."/>
            <person name="Smith A.J."/>
            <person name="Vanacova S."/>
            <person name="Villalvazo M."/>
            <person name="Haas B.J."/>
            <person name="Pertea M."/>
            <person name="Feldblyum T.V."/>
            <person name="Utterback T.R."/>
            <person name="Shu C.L."/>
            <person name="Osoegawa K."/>
            <person name="de Jong P.J."/>
            <person name="Hrdy I."/>
            <person name="Horvathova L."/>
            <person name="Zubacova Z."/>
            <person name="Dolezal P."/>
            <person name="Malik S.B."/>
            <person name="Logsdon J.M. Jr."/>
            <person name="Henze K."/>
            <person name="Gupta A."/>
            <person name="Wang C.C."/>
            <person name="Dunne R.L."/>
            <person name="Upcroft J.A."/>
            <person name="Upcroft P."/>
            <person name="White O."/>
            <person name="Salzberg S.L."/>
            <person name="Tang P."/>
            <person name="Chiu C.-H."/>
            <person name="Lee Y.-S."/>
            <person name="Embley T.M."/>
            <person name="Coombs G.H."/>
            <person name="Mottram J.C."/>
            <person name="Tachezy J."/>
            <person name="Fraser-Liggett C.M."/>
            <person name="Johnson P.J."/>
        </authorList>
    </citation>
    <scope>NUCLEOTIDE SEQUENCE [LARGE SCALE GENOMIC DNA]</scope>
    <source>
        <strain evidence="1">G3</strain>
    </source>
</reference>
<dbReference type="VEuPathDB" id="TrichDB:TVAGG3_0726670"/>
<organism evidence="1 2">
    <name type="scientific">Trichomonas vaginalis (strain ATCC PRA-98 / G3)</name>
    <dbReference type="NCBI Taxonomy" id="412133"/>
    <lineage>
        <taxon>Eukaryota</taxon>
        <taxon>Metamonada</taxon>
        <taxon>Parabasalia</taxon>
        <taxon>Trichomonadida</taxon>
        <taxon>Trichomonadidae</taxon>
        <taxon>Trichomonas</taxon>
    </lineage>
</organism>
<dbReference type="SUPFAM" id="SSF48371">
    <property type="entry name" value="ARM repeat"/>
    <property type="match status" value="1"/>
</dbReference>
<name>A2EQC9_TRIV3</name>
<dbReference type="InParanoid" id="A2EQC9"/>
<dbReference type="AlphaFoldDB" id="A2EQC9"/>
<dbReference type="RefSeq" id="XP_001317368.1">
    <property type="nucleotide sequence ID" value="XM_001317333.1"/>
</dbReference>
<accession>A2EQC9</accession>
<proteinExistence type="predicted"/>
<keyword evidence="2" id="KW-1185">Reference proteome</keyword>
<dbReference type="VEuPathDB" id="TrichDB:TVAG_151320"/>
<dbReference type="SMR" id="A2EQC9"/>
<gene>
    <name evidence="1" type="ORF">TVAG_151320</name>
</gene>
<dbReference type="EMBL" id="DS113456">
    <property type="protein sequence ID" value="EAY05145.1"/>
    <property type="molecule type" value="Genomic_DNA"/>
</dbReference>
<dbReference type="InterPro" id="IPR011989">
    <property type="entry name" value="ARM-like"/>
</dbReference>
<dbReference type="Gene3D" id="1.25.10.10">
    <property type="entry name" value="Leucine-rich Repeat Variant"/>
    <property type="match status" value="1"/>
</dbReference>
<evidence type="ECO:0000313" key="1">
    <source>
        <dbReference type="EMBL" id="EAY05145.1"/>
    </source>
</evidence>
<dbReference type="Proteomes" id="UP000001542">
    <property type="component" value="Unassembled WGS sequence"/>
</dbReference>
<dbReference type="KEGG" id="tva:4763014"/>
<sequence length="446" mass="51658">MEVDEINSNQKKSDQLLFQSGNLGNTVACHNRYNSISRIIEEHPDIFEIIHRMFHENNVELGNILHFLAEEAISNTILFDISFETFEIANIFDSLLKSKSIFVYDILKIVLALSHTIEYANIFMKENIHQMLFEIICNQSVSKQIIALSAKSLHNLAKSSNENASLILYQCNLQKLCSSAKYYDSQLYYICMKFIITLSKVNQITLRQFNNLKEFSCILISNITKISVKELLILLENISNSQFSENLFQDEVIISFLNSLLKDKTEYIRFAALSIIRNGIKYGISLSPENLPIALYYLQYDDELPFVAASEIIIAYLSQNLNIDLDIFYILTRIENGSMNIRYTALDLLLMYITTFPFKITDEILNPMFETLIPLLHINETRVIEKILIIIHSLLRQDSQMGNIHKLIELFNDLDGFEYIQELIDSQSQSIHDKSQIIIDTFYQEN</sequence>
<dbReference type="InterPro" id="IPR016024">
    <property type="entry name" value="ARM-type_fold"/>
</dbReference>
<protein>
    <submittedName>
        <fullName evidence="1">Uncharacterized protein</fullName>
    </submittedName>
</protein>
<evidence type="ECO:0000313" key="2">
    <source>
        <dbReference type="Proteomes" id="UP000001542"/>
    </source>
</evidence>